<evidence type="ECO:0000256" key="2">
    <source>
        <dbReference type="ARBA" id="ARBA00022692"/>
    </source>
</evidence>
<accession>A0A2V3Y5L9</accession>
<evidence type="ECO:0000256" key="1">
    <source>
        <dbReference type="ARBA" id="ARBA00004389"/>
    </source>
</evidence>
<keyword evidence="4 6" id="KW-1133">Transmembrane helix</keyword>
<evidence type="ECO:0000313" key="7">
    <source>
        <dbReference type="EMBL" id="PXX52527.1"/>
    </source>
</evidence>
<proteinExistence type="predicted"/>
<dbReference type="AlphaFoldDB" id="A0A2V3Y5L9"/>
<dbReference type="EMBL" id="QJKD01000007">
    <property type="protein sequence ID" value="PXX52527.1"/>
    <property type="molecule type" value="Genomic_DNA"/>
</dbReference>
<dbReference type="PANTHER" id="PTHR12154:SF4">
    <property type="entry name" value="UDP-N-ACETYLGLUCOSAMINE TRANSFERASE SUBUNIT ALG14 HOMOLOG"/>
    <property type="match status" value="1"/>
</dbReference>
<dbReference type="GeneID" id="86062321"/>
<sequence length="156" mass="17812">MKEKKVKICLASSSGGHFEQLMMLKPLIEKYSGYIVTEKIGYDVKVGDIPVKYVMSINRTDKMFFLKFFANIIKSFFIVLSDRPDYIISTGALAAVPLMAWTKIFGGKVIYIESFAKIYSPNLSGKIAYKFADQFYVQWESMKKFYPNAICKGGIY</sequence>
<feature type="transmembrane region" description="Helical" evidence="6">
    <location>
        <begin position="86"/>
        <end position="105"/>
    </location>
</feature>
<evidence type="ECO:0000256" key="4">
    <source>
        <dbReference type="ARBA" id="ARBA00022989"/>
    </source>
</evidence>
<keyword evidence="2 6" id="KW-0812">Transmembrane</keyword>
<dbReference type="NCBIfam" id="NF041549">
    <property type="entry name" value="PssD"/>
    <property type="match status" value="1"/>
</dbReference>
<dbReference type="SUPFAM" id="SSF53756">
    <property type="entry name" value="UDP-Glycosyltransferase/glycogen phosphorylase"/>
    <property type="match status" value="1"/>
</dbReference>
<dbReference type="Gene3D" id="3.40.50.2000">
    <property type="entry name" value="Glycogen Phosphorylase B"/>
    <property type="match status" value="1"/>
</dbReference>
<keyword evidence="5 6" id="KW-0472">Membrane</keyword>
<reference evidence="7 8" key="1">
    <citation type="submission" date="2018-05" db="EMBL/GenBank/DDBJ databases">
        <title>Genomic Encyclopedia of Type Strains, Phase IV (KMG-IV): sequencing the most valuable type-strain genomes for metagenomic binning, comparative biology and taxonomic classification.</title>
        <authorList>
            <person name="Goeker M."/>
        </authorList>
    </citation>
    <scope>NUCLEOTIDE SEQUENCE [LARGE SCALE GENOMIC DNA]</scope>
    <source>
        <strain evidence="7 8">DSM 24995</strain>
    </source>
</reference>
<organism evidence="7 8">
    <name type="scientific">Hungatella effluvii</name>
    <dbReference type="NCBI Taxonomy" id="1096246"/>
    <lineage>
        <taxon>Bacteria</taxon>
        <taxon>Bacillati</taxon>
        <taxon>Bacillota</taxon>
        <taxon>Clostridia</taxon>
        <taxon>Lachnospirales</taxon>
        <taxon>Lachnospiraceae</taxon>
        <taxon>Hungatella</taxon>
    </lineage>
</organism>
<dbReference type="Proteomes" id="UP000248057">
    <property type="component" value="Unassembled WGS sequence"/>
</dbReference>
<dbReference type="GO" id="GO:0006488">
    <property type="term" value="P:dolichol-linked oligosaccharide biosynthetic process"/>
    <property type="evidence" value="ECO:0007669"/>
    <property type="project" value="InterPro"/>
</dbReference>
<comment type="caution">
    <text evidence="7">The sequence shown here is derived from an EMBL/GenBank/DDBJ whole genome shotgun (WGS) entry which is preliminary data.</text>
</comment>
<dbReference type="InterPro" id="IPR013969">
    <property type="entry name" value="Oligosacch_biosynth_Alg14"/>
</dbReference>
<keyword evidence="8" id="KW-1185">Reference proteome</keyword>
<feature type="transmembrane region" description="Helical" evidence="6">
    <location>
        <begin position="64"/>
        <end position="80"/>
    </location>
</feature>
<comment type="subcellular location">
    <subcellularLocation>
        <location evidence="1">Endoplasmic reticulum membrane</location>
        <topology evidence="1">Single-pass membrane protein</topology>
    </subcellularLocation>
</comment>
<evidence type="ECO:0000256" key="6">
    <source>
        <dbReference type="SAM" id="Phobius"/>
    </source>
</evidence>
<dbReference type="GO" id="GO:0004577">
    <property type="term" value="F:N-acetylglucosaminyldiphosphodolichol N-acetylglucosaminyltransferase activity"/>
    <property type="evidence" value="ECO:0007669"/>
    <property type="project" value="TreeGrafter"/>
</dbReference>
<name>A0A2V3Y5L9_9FIRM</name>
<protein>
    <submittedName>
        <fullName evidence="7">Oligosaccharide biosynthesis protein Alg14</fullName>
    </submittedName>
</protein>
<evidence type="ECO:0000256" key="3">
    <source>
        <dbReference type="ARBA" id="ARBA00022824"/>
    </source>
</evidence>
<evidence type="ECO:0000313" key="8">
    <source>
        <dbReference type="Proteomes" id="UP000248057"/>
    </source>
</evidence>
<gene>
    <name evidence="7" type="ORF">DFR60_107213</name>
</gene>
<evidence type="ECO:0000256" key="5">
    <source>
        <dbReference type="ARBA" id="ARBA00023136"/>
    </source>
</evidence>
<dbReference type="Pfam" id="PF08660">
    <property type="entry name" value="Alg14"/>
    <property type="match status" value="1"/>
</dbReference>
<keyword evidence="3" id="KW-0256">Endoplasmic reticulum</keyword>
<dbReference type="PANTHER" id="PTHR12154">
    <property type="entry name" value="GLYCOSYL TRANSFERASE-RELATED"/>
    <property type="match status" value="1"/>
</dbReference>
<dbReference type="RefSeq" id="WP_207659539.1">
    <property type="nucleotide sequence ID" value="NZ_QJKD01000007.1"/>
</dbReference>